<name>A0A0W7YWT4_9BURK</name>
<evidence type="ECO:0000256" key="3">
    <source>
        <dbReference type="ARBA" id="ARBA00022448"/>
    </source>
</evidence>
<keyword evidence="4 7" id="KW-0812">Transmembrane</keyword>
<dbReference type="NCBIfam" id="NF037981">
    <property type="entry name" value="NCS2_1"/>
    <property type="match status" value="1"/>
</dbReference>
<feature type="transmembrane region" description="Helical" evidence="7">
    <location>
        <begin position="362"/>
        <end position="379"/>
    </location>
</feature>
<organism evidence="8 9">
    <name type="scientific">Comamonas kerstersii</name>
    <dbReference type="NCBI Taxonomy" id="225992"/>
    <lineage>
        <taxon>Bacteria</taxon>
        <taxon>Pseudomonadati</taxon>
        <taxon>Pseudomonadota</taxon>
        <taxon>Betaproteobacteria</taxon>
        <taxon>Burkholderiales</taxon>
        <taxon>Comamonadaceae</taxon>
        <taxon>Comamonas</taxon>
    </lineage>
</organism>
<proteinExistence type="inferred from homology"/>
<evidence type="ECO:0000313" key="8">
    <source>
        <dbReference type="EMBL" id="KUF39523.1"/>
    </source>
</evidence>
<evidence type="ECO:0000256" key="1">
    <source>
        <dbReference type="ARBA" id="ARBA00004141"/>
    </source>
</evidence>
<evidence type="ECO:0000256" key="6">
    <source>
        <dbReference type="ARBA" id="ARBA00023136"/>
    </source>
</evidence>
<feature type="transmembrane region" description="Helical" evidence="7">
    <location>
        <begin position="420"/>
        <end position="442"/>
    </location>
</feature>
<gene>
    <name evidence="8" type="ORF">AS359_06925</name>
</gene>
<evidence type="ECO:0000256" key="4">
    <source>
        <dbReference type="ARBA" id="ARBA00022692"/>
    </source>
</evidence>
<evidence type="ECO:0000256" key="7">
    <source>
        <dbReference type="SAM" id="Phobius"/>
    </source>
</evidence>
<reference evidence="8 9" key="1">
    <citation type="submission" date="2015-12" db="EMBL/GenBank/DDBJ databases">
        <title>Complete genome sequence of a multi-drug resistant strain Acidovorax sp. 12322-1.</title>
        <authorList>
            <person name="Ming D."/>
            <person name="Wang M."/>
            <person name="Hu S."/>
            <person name="Zhou Y."/>
            <person name="Jiang T."/>
        </authorList>
    </citation>
    <scope>NUCLEOTIDE SEQUENCE [LARGE SCALE GENOMIC DNA]</scope>
    <source>
        <strain evidence="8 9">12322-1</strain>
    </source>
</reference>
<dbReference type="PANTHER" id="PTHR42810:SF2">
    <property type="entry name" value="PURINE PERMEASE C1399.01C-RELATED"/>
    <property type="match status" value="1"/>
</dbReference>
<dbReference type="Pfam" id="PF00860">
    <property type="entry name" value="Xan_ur_permease"/>
    <property type="match status" value="1"/>
</dbReference>
<feature type="transmembrane region" description="Helical" evidence="7">
    <location>
        <begin position="139"/>
        <end position="157"/>
    </location>
</feature>
<comment type="caution">
    <text evidence="8">The sequence shown here is derived from an EMBL/GenBank/DDBJ whole genome shotgun (WGS) entry which is preliminary data.</text>
</comment>
<comment type="similarity">
    <text evidence="2">Belongs to the nucleobase:cation symporter-2 (NCS2) (TC 2.A.40) family.</text>
</comment>
<evidence type="ECO:0000256" key="2">
    <source>
        <dbReference type="ARBA" id="ARBA00008821"/>
    </source>
</evidence>
<feature type="transmembrane region" description="Helical" evidence="7">
    <location>
        <begin position="391"/>
        <end position="408"/>
    </location>
</feature>
<feature type="transmembrane region" description="Helical" evidence="7">
    <location>
        <begin position="113"/>
        <end position="132"/>
    </location>
</feature>
<sequence>MSATEERYEGQLIARPEDKVSSPKALLLGLQHVMAMDVYVVPFIIGAALALSHGEAAALIQSTFLAAGLATIIQTALCMKMPVAQGPSYIPLGAVLAVAVGAGGGYAGLSTVFGALIPGALVVIALGALGVFHRVVRWLVPPIVGGTIILIVGLSLLPIALKANIFTVHGSMNLDQSIGLGAASATLLVIAMMLGLRFQNRFGLWMRLSSVVIALAGGTLLAWGLGLFSWQSIADAPWLTLPNLAFVDYSLTFSLPAIATFVVIYMVVIAETTGTWFAVSAVIEQPLSDRNIDRGAVGEGLSCGLAALVGATPVTGYSTNAGMISITGVASRMVFITAGVLMAAMGFLGKFSALIAAIPSPVIGGVFAVVCITIAMAGIRILRHVQLTERAMLVVGIPIIFSFFATLAPEAWVKTLPSMLQYLMGSAVTLGAMAAMVLNLILPKSAAKAAAESVSD</sequence>
<feature type="transmembrane region" description="Helical" evidence="7">
    <location>
        <begin position="208"/>
        <end position="230"/>
    </location>
</feature>
<dbReference type="InterPro" id="IPR006043">
    <property type="entry name" value="NCS2"/>
</dbReference>
<dbReference type="PANTHER" id="PTHR42810">
    <property type="entry name" value="PURINE PERMEASE C1399.01C-RELATED"/>
    <property type="match status" value="1"/>
</dbReference>
<accession>A0A0W7YWT4</accession>
<comment type="subcellular location">
    <subcellularLocation>
        <location evidence="1">Membrane</location>
        <topology evidence="1">Multi-pass membrane protein</topology>
    </subcellularLocation>
</comment>
<keyword evidence="9" id="KW-1185">Reference proteome</keyword>
<dbReference type="AlphaFoldDB" id="A0A0W7YWT4"/>
<feature type="transmembrane region" description="Helical" evidence="7">
    <location>
        <begin position="177"/>
        <end position="196"/>
    </location>
</feature>
<dbReference type="GO" id="GO:0005886">
    <property type="term" value="C:plasma membrane"/>
    <property type="evidence" value="ECO:0007669"/>
    <property type="project" value="TreeGrafter"/>
</dbReference>
<dbReference type="GO" id="GO:0042907">
    <property type="term" value="F:xanthine transmembrane transporter activity"/>
    <property type="evidence" value="ECO:0007669"/>
    <property type="project" value="TreeGrafter"/>
</dbReference>
<keyword evidence="3" id="KW-0813">Transport</keyword>
<feature type="transmembrane region" description="Helical" evidence="7">
    <location>
        <begin position="89"/>
        <end position="107"/>
    </location>
</feature>
<feature type="transmembrane region" description="Helical" evidence="7">
    <location>
        <begin position="333"/>
        <end position="356"/>
    </location>
</feature>
<keyword evidence="5 7" id="KW-1133">Transmembrane helix</keyword>
<evidence type="ECO:0000256" key="5">
    <source>
        <dbReference type="ARBA" id="ARBA00022989"/>
    </source>
</evidence>
<feature type="transmembrane region" description="Helical" evidence="7">
    <location>
        <begin position="250"/>
        <end position="270"/>
    </location>
</feature>
<dbReference type="EMBL" id="LPXH01000036">
    <property type="protein sequence ID" value="KUF39523.1"/>
    <property type="molecule type" value="Genomic_DNA"/>
</dbReference>
<evidence type="ECO:0000313" key="9">
    <source>
        <dbReference type="Proteomes" id="UP000053300"/>
    </source>
</evidence>
<dbReference type="RefSeq" id="WP_058880253.1">
    <property type="nucleotide sequence ID" value="NZ_CAUCIF010000019.1"/>
</dbReference>
<feature type="transmembrane region" description="Helical" evidence="7">
    <location>
        <begin position="25"/>
        <end position="50"/>
    </location>
</feature>
<protein>
    <submittedName>
        <fullName evidence="8">Xanthine/uracil permease</fullName>
    </submittedName>
</protein>
<dbReference type="Proteomes" id="UP000053300">
    <property type="component" value="Unassembled WGS sequence"/>
</dbReference>
<dbReference type="STRING" id="225992.B5M06_00100"/>
<feature type="transmembrane region" description="Helical" evidence="7">
    <location>
        <begin position="56"/>
        <end position="77"/>
    </location>
</feature>
<keyword evidence="6 7" id="KW-0472">Membrane</keyword>